<evidence type="ECO:0000313" key="3">
    <source>
        <dbReference type="Proteomes" id="UP001066276"/>
    </source>
</evidence>
<accession>A0AAV7PLQ0</accession>
<protein>
    <submittedName>
        <fullName evidence="2">Uncharacterized protein</fullName>
    </submittedName>
</protein>
<organism evidence="2 3">
    <name type="scientific">Pleurodeles waltl</name>
    <name type="common">Iberian ribbed newt</name>
    <dbReference type="NCBI Taxonomy" id="8319"/>
    <lineage>
        <taxon>Eukaryota</taxon>
        <taxon>Metazoa</taxon>
        <taxon>Chordata</taxon>
        <taxon>Craniata</taxon>
        <taxon>Vertebrata</taxon>
        <taxon>Euteleostomi</taxon>
        <taxon>Amphibia</taxon>
        <taxon>Batrachia</taxon>
        <taxon>Caudata</taxon>
        <taxon>Salamandroidea</taxon>
        <taxon>Salamandridae</taxon>
        <taxon>Pleurodelinae</taxon>
        <taxon>Pleurodeles</taxon>
    </lineage>
</organism>
<dbReference type="EMBL" id="JANPWB010000011">
    <property type="protein sequence ID" value="KAJ1126703.1"/>
    <property type="molecule type" value="Genomic_DNA"/>
</dbReference>
<proteinExistence type="predicted"/>
<dbReference type="Proteomes" id="UP001066276">
    <property type="component" value="Chromosome 7"/>
</dbReference>
<keyword evidence="3" id="KW-1185">Reference proteome</keyword>
<gene>
    <name evidence="2" type="ORF">NDU88_005109</name>
</gene>
<reference evidence="2" key="1">
    <citation type="journal article" date="2022" name="bioRxiv">
        <title>Sequencing and chromosome-scale assembly of the giantPleurodeles waltlgenome.</title>
        <authorList>
            <person name="Brown T."/>
            <person name="Elewa A."/>
            <person name="Iarovenko S."/>
            <person name="Subramanian E."/>
            <person name="Araus A.J."/>
            <person name="Petzold A."/>
            <person name="Susuki M."/>
            <person name="Suzuki K.-i.T."/>
            <person name="Hayashi T."/>
            <person name="Toyoda A."/>
            <person name="Oliveira C."/>
            <person name="Osipova E."/>
            <person name="Leigh N.D."/>
            <person name="Simon A."/>
            <person name="Yun M.H."/>
        </authorList>
    </citation>
    <scope>NUCLEOTIDE SEQUENCE</scope>
    <source>
        <strain evidence="2">20211129_DDA</strain>
        <tissue evidence="2">Liver</tissue>
    </source>
</reference>
<name>A0AAV7PLQ0_PLEWA</name>
<dbReference type="AlphaFoldDB" id="A0AAV7PLQ0"/>
<feature type="compositionally biased region" description="Polar residues" evidence="1">
    <location>
        <begin position="15"/>
        <end position="26"/>
    </location>
</feature>
<evidence type="ECO:0000313" key="2">
    <source>
        <dbReference type="EMBL" id="KAJ1126703.1"/>
    </source>
</evidence>
<feature type="region of interest" description="Disordered" evidence="1">
    <location>
        <begin position="1"/>
        <end position="28"/>
    </location>
</feature>
<sequence length="122" mass="13851">MRAENHQGVDPEAQPQPQQDRQTPSRHLQAVLPDWAVSRTNGRYFSHLCGKKTQLRDPDCWAIFSPVCAKIAAGRRRRRYWCEGRRKKKEERLACAGGTAAGGGRKQRVRRARAVSQGAVNW</sequence>
<evidence type="ECO:0000256" key="1">
    <source>
        <dbReference type="SAM" id="MobiDB-lite"/>
    </source>
</evidence>
<comment type="caution">
    <text evidence="2">The sequence shown here is derived from an EMBL/GenBank/DDBJ whole genome shotgun (WGS) entry which is preliminary data.</text>
</comment>